<protein>
    <recommendedName>
        <fullName evidence="4">Bile acid:sodium symporter family protein</fullName>
    </recommendedName>
</protein>
<feature type="transmembrane region" description="Helical" evidence="1">
    <location>
        <begin position="144"/>
        <end position="165"/>
    </location>
</feature>
<dbReference type="InterPro" id="IPR038770">
    <property type="entry name" value="Na+/solute_symporter_sf"/>
</dbReference>
<name>A0A3Q8XQB4_9HYPH</name>
<evidence type="ECO:0000313" key="2">
    <source>
        <dbReference type="EMBL" id="AZN72877.1"/>
    </source>
</evidence>
<evidence type="ECO:0008006" key="4">
    <source>
        <dbReference type="Google" id="ProtNLM"/>
    </source>
</evidence>
<dbReference type="Gene3D" id="1.20.1530.20">
    <property type="match status" value="1"/>
</dbReference>
<feature type="transmembrane region" description="Helical" evidence="1">
    <location>
        <begin position="83"/>
        <end position="105"/>
    </location>
</feature>
<reference evidence="2 3" key="1">
    <citation type="submission" date="2018-09" db="EMBL/GenBank/DDBJ databases">
        <title>Marinorhizobium profundi gen. nov., sp. nov., isolated from a deep-sea sediment sample from the New Britain Trench and proposal of Marinorhizobiaceae fam. nov. in the order Rhizobiales of the class Alphaproteobacteria.</title>
        <authorList>
            <person name="Cao J."/>
        </authorList>
    </citation>
    <scope>NUCLEOTIDE SEQUENCE [LARGE SCALE GENOMIC DNA]</scope>
    <source>
        <strain evidence="2 3">WS11</strain>
    </source>
</reference>
<accession>A0A3Q8XQB4</accession>
<keyword evidence="1" id="KW-1133">Transmembrane helix</keyword>
<feature type="transmembrane region" description="Helical" evidence="1">
    <location>
        <begin position="269"/>
        <end position="290"/>
    </location>
</feature>
<keyword evidence="1" id="KW-0472">Membrane</keyword>
<gene>
    <name evidence="2" type="ORF">D5400_17760</name>
</gene>
<feature type="transmembrane region" description="Helical" evidence="1">
    <location>
        <begin position="56"/>
        <end position="77"/>
    </location>
</feature>
<feature type="transmembrane region" description="Helical" evidence="1">
    <location>
        <begin position="186"/>
        <end position="205"/>
    </location>
</feature>
<dbReference type="KEGG" id="abaw:D5400_17760"/>
<organism evidence="2 3">
    <name type="scientific">Georhizobium profundi</name>
    <dbReference type="NCBI Taxonomy" id="2341112"/>
    <lineage>
        <taxon>Bacteria</taxon>
        <taxon>Pseudomonadati</taxon>
        <taxon>Pseudomonadota</taxon>
        <taxon>Alphaproteobacteria</taxon>
        <taxon>Hyphomicrobiales</taxon>
        <taxon>Rhizobiaceae</taxon>
        <taxon>Georhizobium</taxon>
    </lineage>
</organism>
<dbReference type="AlphaFoldDB" id="A0A3Q8XQB4"/>
<feature type="transmembrane region" description="Helical" evidence="1">
    <location>
        <begin position="117"/>
        <end position="138"/>
    </location>
</feature>
<sequence>MLLVAGLLLGAFLPELAVALRPGIAPMIVALLFLAVLRLGPDGIRAGLKGVHRAAGLALVLQVVLPLTAAFAFWLTGALGSTIAMGIVLVLAAAPITGSPNITLMAGGDPAPALRQLVIGTALLPLTVLPVFLVMPAFGSPLAVARAALELLMLITLAGGVAYALRAFDVVSGGDRSVLAMDGLAALLLGLVVIGLMSAIGPAVLNERGAFFAALAAVFLLNFPIQLCASALAARKDPAAAPAMGITAGNRNAALFLSVLPEATADELLLLIGCFQIPMYLTPFLLARWYRKLAKS</sequence>
<dbReference type="Proteomes" id="UP000268192">
    <property type="component" value="Chromosome"/>
</dbReference>
<evidence type="ECO:0000313" key="3">
    <source>
        <dbReference type="Proteomes" id="UP000268192"/>
    </source>
</evidence>
<feature type="transmembrane region" description="Helical" evidence="1">
    <location>
        <begin position="211"/>
        <end position="232"/>
    </location>
</feature>
<keyword evidence="3" id="KW-1185">Reference proteome</keyword>
<dbReference type="EMBL" id="CP032509">
    <property type="protein sequence ID" value="AZN72877.1"/>
    <property type="molecule type" value="Genomic_DNA"/>
</dbReference>
<dbReference type="OrthoDB" id="8477735at2"/>
<keyword evidence="1" id="KW-0812">Transmembrane</keyword>
<proteinExistence type="predicted"/>
<evidence type="ECO:0000256" key="1">
    <source>
        <dbReference type="SAM" id="Phobius"/>
    </source>
</evidence>